<organism evidence="3 4">
    <name type="scientific">Bellilinea caldifistulae</name>
    <dbReference type="NCBI Taxonomy" id="360411"/>
    <lineage>
        <taxon>Bacteria</taxon>
        <taxon>Bacillati</taxon>
        <taxon>Chloroflexota</taxon>
        <taxon>Anaerolineae</taxon>
        <taxon>Anaerolineales</taxon>
        <taxon>Anaerolineaceae</taxon>
        <taxon>Bellilinea</taxon>
    </lineage>
</organism>
<name>A0A0P6XEN1_9CHLR</name>
<sequence length="204" mass="22839">MWRWIIGWVVWFFILPASVVAQADEGILILSPADQQVLQGVIEVQARVSFDDVQTYELLFGYSGDTDERNLFLLTQGNSIPDSQLRHRWDTTLIPDGDYRLVLRVYLINGERREAVVETVRVRNYSVVESPTASGLVLSTAPVVPTPPETPTPLPVTSTPPKPNPGSVQPVQWTTSVLRSVGITIVLFVILGGLIRLRRPKKRR</sequence>
<dbReference type="STRING" id="360411.AC812_14675"/>
<keyword evidence="4" id="KW-1185">Reference proteome</keyword>
<feature type="transmembrane region" description="Helical" evidence="2">
    <location>
        <begin position="177"/>
        <end position="197"/>
    </location>
</feature>
<evidence type="ECO:0000313" key="4">
    <source>
        <dbReference type="Proteomes" id="UP000050514"/>
    </source>
</evidence>
<dbReference type="AlphaFoldDB" id="A0A0P6XEN1"/>
<feature type="region of interest" description="Disordered" evidence="1">
    <location>
        <begin position="139"/>
        <end position="168"/>
    </location>
</feature>
<comment type="caution">
    <text evidence="3">The sequence shown here is derived from an EMBL/GenBank/DDBJ whole genome shotgun (WGS) entry which is preliminary data.</text>
</comment>
<evidence type="ECO:0000256" key="1">
    <source>
        <dbReference type="SAM" id="MobiDB-lite"/>
    </source>
</evidence>
<dbReference type="Proteomes" id="UP000050514">
    <property type="component" value="Unassembled WGS sequence"/>
</dbReference>
<protein>
    <submittedName>
        <fullName evidence="3">Uncharacterized protein</fullName>
    </submittedName>
</protein>
<evidence type="ECO:0000313" key="3">
    <source>
        <dbReference type="EMBL" id="KPL73624.1"/>
    </source>
</evidence>
<keyword evidence="2" id="KW-0472">Membrane</keyword>
<feature type="compositionally biased region" description="Pro residues" evidence="1">
    <location>
        <begin position="144"/>
        <end position="164"/>
    </location>
</feature>
<gene>
    <name evidence="3" type="ORF">AC812_14675</name>
</gene>
<reference evidence="3 4" key="1">
    <citation type="submission" date="2015-07" db="EMBL/GenBank/DDBJ databases">
        <title>Draft genome of Bellilinea caldifistulae DSM 17877.</title>
        <authorList>
            <person name="Hemp J."/>
            <person name="Ward L.M."/>
            <person name="Pace L.A."/>
            <person name="Fischer W.W."/>
        </authorList>
    </citation>
    <scope>NUCLEOTIDE SEQUENCE [LARGE SCALE GENOMIC DNA]</scope>
    <source>
        <strain evidence="3 4">GOMI-1</strain>
    </source>
</reference>
<proteinExistence type="predicted"/>
<accession>A0A0P6XEN1</accession>
<keyword evidence="2" id="KW-1133">Transmembrane helix</keyword>
<evidence type="ECO:0000256" key="2">
    <source>
        <dbReference type="SAM" id="Phobius"/>
    </source>
</evidence>
<dbReference type="EMBL" id="LGHJ01000020">
    <property type="protein sequence ID" value="KPL73624.1"/>
    <property type="molecule type" value="Genomic_DNA"/>
</dbReference>
<keyword evidence="2" id="KW-0812">Transmembrane</keyword>